<name>W9CN82_SCLBF</name>
<keyword evidence="2" id="KW-1133">Transmembrane helix</keyword>
<keyword evidence="1" id="KW-0175">Coiled coil</keyword>
<dbReference type="Proteomes" id="UP000019487">
    <property type="component" value="Unassembled WGS sequence"/>
</dbReference>
<proteinExistence type="predicted"/>
<keyword evidence="2" id="KW-0472">Membrane</keyword>
<dbReference type="HOGENOM" id="CLU_1220311_0_0_1"/>
<protein>
    <submittedName>
        <fullName evidence="3">Uncharacterized protein</fullName>
    </submittedName>
</protein>
<dbReference type="AlphaFoldDB" id="W9CN82"/>
<dbReference type="OrthoDB" id="3486905at2759"/>
<keyword evidence="2" id="KW-0812">Transmembrane</keyword>
<accession>W9CN82</accession>
<evidence type="ECO:0000256" key="1">
    <source>
        <dbReference type="SAM" id="Coils"/>
    </source>
</evidence>
<feature type="coiled-coil region" evidence="1">
    <location>
        <begin position="24"/>
        <end position="55"/>
    </location>
</feature>
<gene>
    <name evidence="3" type="ORF">SBOR_3503</name>
</gene>
<evidence type="ECO:0000256" key="2">
    <source>
        <dbReference type="SAM" id="Phobius"/>
    </source>
</evidence>
<sequence>MKPRSKSDSYSFVVDKAMEVQEAKEAVRSAKARLFEEAMELKRESERQKEILIQRENMNYWLLKVWTRSFSQLSLFIFATLSITYATCLFIFSCLRRNDIELDLKAIMLEFRAIKFRPVTMPLLKTTLDQQGRHFCEEMSNIAQCYETSGELDITAAIVTLVIALIYILVFLLVANMRFSYEMAKLQGRLDKHEGRLNTKIKSEVQGKSYIENNSHLVLGSIETMRL</sequence>
<evidence type="ECO:0000313" key="4">
    <source>
        <dbReference type="Proteomes" id="UP000019487"/>
    </source>
</evidence>
<keyword evidence="4" id="KW-1185">Reference proteome</keyword>
<dbReference type="EMBL" id="AYSA01000153">
    <property type="protein sequence ID" value="ESZ96114.1"/>
    <property type="molecule type" value="Genomic_DNA"/>
</dbReference>
<evidence type="ECO:0000313" key="3">
    <source>
        <dbReference type="EMBL" id="ESZ96114.1"/>
    </source>
</evidence>
<reference evidence="3 4" key="1">
    <citation type="journal article" date="2014" name="Genome Announc.">
        <title>Draft genome sequence of Sclerotinia borealis, a psychrophilic plant pathogenic fungus.</title>
        <authorList>
            <person name="Mardanov A.V."/>
            <person name="Beletsky A.V."/>
            <person name="Kadnikov V.V."/>
            <person name="Ignatov A.N."/>
            <person name="Ravin N.V."/>
        </authorList>
    </citation>
    <scope>NUCLEOTIDE SEQUENCE [LARGE SCALE GENOMIC DNA]</scope>
    <source>
        <strain evidence="4">F-4157</strain>
    </source>
</reference>
<feature type="transmembrane region" description="Helical" evidence="2">
    <location>
        <begin position="154"/>
        <end position="175"/>
    </location>
</feature>
<comment type="caution">
    <text evidence="3">The sequence shown here is derived from an EMBL/GenBank/DDBJ whole genome shotgun (WGS) entry which is preliminary data.</text>
</comment>
<organism evidence="3 4">
    <name type="scientific">Sclerotinia borealis (strain F-4128)</name>
    <dbReference type="NCBI Taxonomy" id="1432307"/>
    <lineage>
        <taxon>Eukaryota</taxon>
        <taxon>Fungi</taxon>
        <taxon>Dikarya</taxon>
        <taxon>Ascomycota</taxon>
        <taxon>Pezizomycotina</taxon>
        <taxon>Leotiomycetes</taxon>
        <taxon>Helotiales</taxon>
        <taxon>Sclerotiniaceae</taxon>
        <taxon>Sclerotinia</taxon>
    </lineage>
</organism>
<feature type="transmembrane region" description="Helical" evidence="2">
    <location>
        <begin position="73"/>
        <end position="92"/>
    </location>
</feature>